<feature type="region of interest" description="Disordered" evidence="1">
    <location>
        <begin position="167"/>
        <end position="195"/>
    </location>
</feature>
<name>A0A5C3EUB1_9BASI</name>
<evidence type="ECO:0000313" key="2">
    <source>
        <dbReference type="EMBL" id="SPO35450.1"/>
    </source>
</evidence>
<protein>
    <submittedName>
        <fullName evidence="2">Uncharacterized protein</fullName>
    </submittedName>
</protein>
<evidence type="ECO:0000256" key="1">
    <source>
        <dbReference type="SAM" id="MobiDB-lite"/>
    </source>
</evidence>
<feature type="region of interest" description="Disordered" evidence="1">
    <location>
        <begin position="1"/>
        <end position="119"/>
    </location>
</feature>
<dbReference type="Proteomes" id="UP000323386">
    <property type="component" value="Unassembled WGS sequence"/>
</dbReference>
<feature type="compositionally biased region" description="Polar residues" evidence="1">
    <location>
        <begin position="59"/>
        <end position="78"/>
    </location>
</feature>
<reference evidence="2 3" key="1">
    <citation type="submission" date="2018-03" db="EMBL/GenBank/DDBJ databases">
        <authorList>
            <person name="Guldener U."/>
        </authorList>
    </citation>
    <scope>NUCLEOTIDE SEQUENCE [LARGE SCALE GENOMIC DNA]</scope>
    <source>
        <strain evidence="2 3">DAOM196992</strain>
    </source>
</reference>
<dbReference type="AlphaFoldDB" id="A0A5C3EUB1"/>
<proteinExistence type="predicted"/>
<sequence length="392" mass="43068">MAGDRPPNTRDWAPSDSYRTRPPPYEHPQHRAQFQSPSHPGALHPPQTMHLSTPMARPSAQTSWRSELKPPSTQQTPRTPEPHPSFQIQLAPIASQPDARSPSRDRQPPPAGSPSALTRPDLPFFFTGQFVFFWEDDHKVICIFVKYLDGDFVRLRQYGTDVLVTERQGLGPHPSQLSQPSVASDDTSESGTTLHRPLRRAWSDFDVDLPDELPSIPDARPGGLLRRSQGFASLLASSKVTVLAQSRKGAAGGTGVRLTGPRIIPSLSPFTTIDLSPLPSKPFVALSASLTVHRNNRTPRLPARKNVARGRNQGQVVGRRGQHPIRPVPIASTRASPFAVPFAQPHRLLPTLGHPLPPSLPLQLIINRIRLFRVSGDLDGGNARDWSSDSES</sequence>
<dbReference type="OrthoDB" id="10691071at2759"/>
<feature type="compositionally biased region" description="Polar residues" evidence="1">
    <location>
        <begin position="175"/>
        <end position="193"/>
    </location>
</feature>
<gene>
    <name evidence="2" type="ORF">PSFLO_00921</name>
</gene>
<evidence type="ECO:0000313" key="3">
    <source>
        <dbReference type="Proteomes" id="UP000323386"/>
    </source>
</evidence>
<organism evidence="2 3">
    <name type="scientific">Pseudozyma flocculosa</name>
    <dbReference type="NCBI Taxonomy" id="84751"/>
    <lineage>
        <taxon>Eukaryota</taxon>
        <taxon>Fungi</taxon>
        <taxon>Dikarya</taxon>
        <taxon>Basidiomycota</taxon>
        <taxon>Ustilaginomycotina</taxon>
        <taxon>Ustilaginomycetes</taxon>
        <taxon>Ustilaginales</taxon>
        <taxon>Ustilaginaceae</taxon>
        <taxon>Pseudozyma</taxon>
    </lineage>
</organism>
<keyword evidence="3" id="KW-1185">Reference proteome</keyword>
<accession>A0A5C3EUB1</accession>
<dbReference type="EMBL" id="OOIP01000002">
    <property type="protein sequence ID" value="SPO35450.1"/>
    <property type="molecule type" value="Genomic_DNA"/>
</dbReference>